<dbReference type="PANTHER" id="PTHR30563:SF0">
    <property type="entry name" value="DNA RECOMBINATION PROTEIN RMUC"/>
    <property type="match status" value="1"/>
</dbReference>
<dbReference type="Pfam" id="PF02646">
    <property type="entry name" value="RmuC"/>
    <property type="match status" value="1"/>
</dbReference>
<evidence type="ECO:0000256" key="4">
    <source>
        <dbReference type="SAM" id="Phobius"/>
    </source>
</evidence>
<gene>
    <name evidence="5" type="ORF">MGWOODY_Tha2830</name>
</gene>
<keyword evidence="4" id="KW-0812">Transmembrane</keyword>
<keyword evidence="4" id="KW-1133">Transmembrane helix</keyword>
<evidence type="ECO:0000256" key="2">
    <source>
        <dbReference type="ARBA" id="ARBA00023172"/>
    </source>
</evidence>
<dbReference type="AlphaFoldDB" id="A0A170PMK8"/>
<dbReference type="InterPro" id="IPR003798">
    <property type="entry name" value="DNA_recombination_RmuC"/>
</dbReference>
<keyword evidence="2" id="KW-0233">DNA recombination</keyword>
<evidence type="ECO:0000256" key="3">
    <source>
        <dbReference type="SAM" id="Coils"/>
    </source>
</evidence>
<dbReference type="EMBL" id="CZQC01000072">
    <property type="protein sequence ID" value="CUS42956.1"/>
    <property type="molecule type" value="Genomic_DNA"/>
</dbReference>
<keyword evidence="4" id="KW-0472">Membrane</keyword>
<accession>A0A170PMK8</accession>
<protein>
    <submittedName>
        <fullName evidence="5">DNA recombination protein RmuC</fullName>
    </submittedName>
</protein>
<evidence type="ECO:0000313" key="5">
    <source>
        <dbReference type="EMBL" id="CUS42956.1"/>
    </source>
</evidence>
<reference evidence="5" key="1">
    <citation type="submission" date="2015-10" db="EMBL/GenBank/DDBJ databases">
        <authorList>
            <person name="Gilbert D.G."/>
        </authorList>
    </citation>
    <scope>NUCLEOTIDE SEQUENCE</scope>
</reference>
<feature type="coiled-coil region" evidence="3">
    <location>
        <begin position="36"/>
        <end position="165"/>
    </location>
</feature>
<organism evidence="5">
    <name type="scientific">hydrothermal vent metagenome</name>
    <dbReference type="NCBI Taxonomy" id="652676"/>
    <lineage>
        <taxon>unclassified sequences</taxon>
        <taxon>metagenomes</taxon>
        <taxon>ecological metagenomes</taxon>
    </lineage>
</organism>
<proteinExistence type="predicted"/>
<sequence length="508" mass="58639">MPEWFNQYPSQIVIALLALGFIAAGGLGYLLRGRKVARLSEEFQRVQQALMQTQQEYQQEQERYQVLQQASQQQLAQLQSYQVEEARQQERVIAQQQQLAQQQAKLEQLEHTLRDSQQQLQQSQTQLATEQETRLQQQQHAEEKLALLQSNKEEMLKEFELLSQKIFEQKTKQFTEQNRVGLDTVLTPFKEQLEGLKKKVEDVHIDDVRDRTTLKAQITELHQLNKQMTTEAHALTTALRGEKKTQGNWGEMVLERVLERSGLRAGEEYQREQSMQNDEGQRFRPDVIINLPEGKHIVIDSKVSLNAYTDYVAAETDEARTLAARRHTDAIRNHIRSLSEKAYQQLEGINSPDFVFLFMPIEPAFMLAFQHDESLFNDAFERRIVVVTPTTLLATLRTVASIWAIERRNKSTEKLAEQAGKIYDKLTIVVDRMETLGKQLNTAQGTWDSAWNSLKTGRGNLFSQADQFLKLGVRVKKELAKNLVEEANDEHDLHESMRLKPLVVDSDD</sequence>
<dbReference type="PANTHER" id="PTHR30563">
    <property type="entry name" value="DNA RECOMBINATION PROTEIN RMUC"/>
    <property type="match status" value="1"/>
</dbReference>
<feature type="transmembrane region" description="Helical" evidence="4">
    <location>
        <begin position="12"/>
        <end position="31"/>
    </location>
</feature>
<keyword evidence="1 3" id="KW-0175">Coiled coil</keyword>
<evidence type="ECO:0000256" key="1">
    <source>
        <dbReference type="ARBA" id="ARBA00023054"/>
    </source>
</evidence>
<name>A0A170PMK8_9ZZZZ</name>
<dbReference type="GO" id="GO:0006310">
    <property type="term" value="P:DNA recombination"/>
    <property type="evidence" value="ECO:0007669"/>
    <property type="project" value="UniProtKB-KW"/>
</dbReference>